<dbReference type="SUPFAM" id="SSF52540">
    <property type="entry name" value="P-loop containing nucleoside triphosphate hydrolases"/>
    <property type="match status" value="2"/>
</dbReference>
<keyword evidence="3" id="KW-1185">Reference proteome</keyword>
<accession>A0ABR4GUK6</accession>
<evidence type="ECO:0000313" key="3">
    <source>
        <dbReference type="Proteomes" id="UP001610334"/>
    </source>
</evidence>
<proteinExistence type="predicted"/>
<reference evidence="2 3" key="1">
    <citation type="submission" date="2024-07" db="EMBL/GenBank/DDBJ databases">
        <title>Section-level genome sequencing and comparative genomics of Aspergillus sections Usti and Cavernicolus.</title>
        <authorList>
            <consortium name="Lawrence Berkeley National Laboratory"/>
            <person name="Nybo J.L."/>
            <person name="Vesth T.C."/>
            <person name="Theobald S."/>
            <person name="Frisvad J.C."/>
            <person name="Larsen T.O."/>
            <person name="Kjaerboelling I."/>
            <person name="Rothschild-Mancinelli K."/>
            <person name="Lyhne E.K."/>
            <person name="Kogle M.E."/>
            <person name="Barry K."/>
            <person name="Clum A."/>
            <person name="Na H."/>
            <person name="Ledsgaard L."/>
            <person name="Lin J."/>
            <person name="Lipzen A."/>
            <person name="Kuo A."/>
            <person name="Riley R."/>
            <person name="Mondo S."/>
            <person name="Labutti K."/>
            <person name="Haridas S."/>
            <person name="Pangalinan J."/>
            <person name="Salamov A.A."/>
            <person name="Simmons B.A."/>
            <person name="Magnuson J.K."/>
            <person name="Chen J."/>
            <person name="Drula E."/>
            <person name="Henrissat B."/>
            <person name="Wiebenga A."/>
            <person name="Lubbers R.J."/>
            <person name="Gomes A.C."/>
            <person name="Makela M.R."/>
            <person name="Stajich J."/>
            <person name="Grigoriev I.V."/>
            <person name="Mortensen U.H."/>
            <person name="De Vries R.P."/>
            <person name="Baker S.E."/>
            <person name="Andersen M.R."/>
        </authorList>
    </citation>
    <scope>NUCLEOTIDE SEQUENCE [LARGE SCALE GENOMIC DNA]</scope>
    <source>
        <strain evidence="2 3">CBS 588.65</strain>
    </source>
</reference>
<dbReference type="InterPro" id="IPR027417">
    <property type="entry name" value="P-loop_NTPase"/>
</dbReference>
<feature type="domain" description="ATPase AAA-type core" evidence="1">
    <location>
        <begin position="66"/>
        <end position="95"/>
    </location>
</feature>
<comment type="caution">
    <text evidence="2">The sequence shown here is derived from an EMBL/GenBank/DDBJ whole genome shotgun (WGS) entry which is preliminary data.</text>
</comment>
<dbReference type="PANTHER" id="PTHR46411">
    <property type="entry name" value="FAMILY ATPASE, PUTATIVE-RELATED"/>
    <property type="match status" value="1"/>
</dbReference>
<evidence type="ECO:0000313" key="2">
    <source>
        <dbReference type="EMBL" id="KAL2802749.1"/>
    </source>
</evidence>
<dbReference type="Gene3D" id="3.40.50.300">
    <property type="entry name" value="P-loop containing nucleotide triphosphate hydrolases"/>
    <property type="match status" value="1"/>
</dbReference>
<sequence>MIDIEALREAPVHQNTFKDLQIDESPKRMVKSLVMSHFRKKQIQKQQATIGMNQDLIKGKGSGLVILLHGVPGVGKTTIAEAVAQAHKKPLFAITRVFLRALKYYSSILFLTTNCVRTLDEALKSRIHVSLYHPPLSEEQTPAIFKANIQKHYNNHEPHERWNGSQTRNTFQIAHSLSQFDLKKTSLESWEDENDDLNIDEDVGETDSRPQQPLTLNYEQFNIVAETIEKFGLYLYDTMDSTPGDHARILNLLDAGGLTTLIYFLSFLQSNQIIWNIRVFLSPSRLSIDETILLSRYAPVGLNVMWFQDMEI</sequence>
<protein>
    <recommendedName>
        <fullName evidence="1">ATPase AAA-type core domain-containing protein</fullName>
    </recommendedName>
</protein>
<dbReference type="EMBL" id="JBFXLT010000165">
    <property type="protein sequence ID" value="KAL2802749.1"/>
    <property type="molecule type" value="Genomic_DNA"/>
</dbReference>
<dbReference type="Pfam" id="PF00004">
    <property type="entry name" value="AAA"/>
    <property type="match status" value="1"/>
</dbReference>
<dbReference type="Proteomes" id="UP001610334">
    <property type="component" value="Unassembled WGS sequence"/>
</dbReference>
<organism evidence="2 3">
    <name type="scientific">Aspergillus granulosus</name>
    <dbReference type="NCBI Taxonomy" id="176169"/>
    <lineage>
        <taxon>Eukaryota</taxon>
        <taxon>Fungi</taxon>
        <taxon>Dikarya</taxon>
        <taxon>Ascomycota</taxon>
        <taxon>Pezizomycotina</taxon>
        <taxon>Eurotiomycetes</taxon>
        <taxon>Eurotiomycetidae</taxon>
        <taxon>Eurotiales</taxon>
        <taxon>Aspergillaceae</taxon>
        <taxon>Aspergillus</taxon>
        <taxon>Aspergillus subgen. Nidulantes</taxon>
    </lineage>
</organism>
<dbReference type="PANTHER" id="PTHR46411:SF3">
    <property type="entry name" value="AAA+ ATPASE DOMAIN-CONTAINING PROTEIN"/>
    <property type="match status" value="1"/>
</dbReference>
<gene>
    <name evidence="2" type="ORF">BJX63DRAFT_437569</name>
</gene>
<dbReference type="InterPro" id="IPR003959">
    <property type="entry name" value="ATPase_AAA_core"/>
</dbReference>
<name>A0ABR4GUK6_9EURO</name>
<evidence type="ECO:0000259" key="1">
    <source>
        <dbReference type="Pfam" id="PF00004"/>
    </source>
</evidence>